<reference evidence="1" key="1">
    <citation type="journal article" date="2015" name="Nature">
        <title>Complex archaea that bridge the gap between prokaryotes and eukaryotes.</title>
        <authorList>
            <person name="Spang A."/>
            <person name="Saw J.H."/>
            <person name="Jorgensen S.L."/>
            <person name="Zaremba-Niedzwiedzka K."/>
            <person name="Martijn J."/>
            <person name="Lind A.E."/>
            <person name="van Eijk R."/>
            <person name="Schleper C."/>
            <person name="Guy L."/>
            <person name="Ettema T.J."/>
        </authorList>
    </citation>
    <scope>NUCLEOTIDE SEQUENCE</scope>
</reference>
<accession>A0A0F9K4Q3</accession>
<evidence type="ECO:0000313" key="1">
    <source>
        <dbReference type="EMBL" id="KKM76958.1"/>
    </source>
</evidence>
<dbReference type="AlphaFoldDB" id="A0A0F9K4Q3"/>
<sequence length="80" mass="9302">METLEQTCKVENGYKLFEPFTKAGWSFFNLQISEEMFSVIEKSGMMDGALGYRIGEQIKNFLGHYLESYGSQVRIKNIEY</sequence>
<dbReference type="EMBL" id="LAZR01008719">
    <property type="protein sequence ID" value="KKM76958.1"/>
    <property type="molecule type" value="Genomic_DNA"/>
</dbReference>
<comment type="caution">
    <text evidence="1">The sequence shown here is derived from an EMBL/GenBank/DDBJ whole genome shotgun (WGS) entry which is preliminary data.</text>
</comment>
<protein>
    <submittedName>
        <fullName evidence="1">Uncharacterized protein</fullName>
    </submittedName>
</protein>
<gene>
    <name evidence="1" type="ORF">LCGC14_1374950</name>
</gene>
<proteinExistence type="predicted"/>
<name>A0A0F9K4Q3_9ZZZZ</name>
<organism evidence="1">
    <name type="scientific">marine sediment metagenome</name>
    <dbReference type="NCBI Taxonomy" id="412755"/>
    <lineage>
        <taxon>unclassified sequences</taxon>
        <taxon>metagenomes</taxon>
        <taxon>ecological metagenomes</taxon>
    </lineage>
</organism>